<keyword evidence="2" id="KW-1185">Reference proteome</keyword>
<gene>
    <name evidence="1" type="ORF">BT67DRAFT_135539</name>
</gene>
<dbReference type="EMBL" id="MU853421">
    <property type="protein sequence ID" value="KAK4131819.1"/>
    <property type="molecule type" value="Genomic_DNA"/>
</dbReference>
<protein>
    <submittedName>
        <fullName evidence="1">Uncharacterized protein</fullName>
    </submittedName>
</protein>
<organism evidence="1 2">
    <name type="scientific">Trichocladium antarcticum</name>
    <dbReference type="NCBI Taxonomy" id="1450529"/>
    <lineage>
        <taxon>Eukaryota</taxon>
        <taxon>Fungi</taxon>
        <taxon>Dikarya</taxon>
        <taxon>Ascomycota</taxon>
        <taxon>Pezizomycotina</taxon>
        <taxon>Sordariomycetes</taxon>
        <taxon>Sordariomycetidae</taxon>
        <taxon>Sordariales</taxon>
        <taxon>Chaetomiaceae</taxon>
        <taxon>Trichocladium</taxon>
    </lineage>
</organism>
<proteinExistence type="predicted"/>
<dbReference type="Proteomes" id="UP001304895">
    <property type="component" value="Unassembled WGS sequence"/>
</dbReference>
<sequence>MVPNGPMAPRRRVLGKAPPFKRVLLARYLLLALHQRALTVIELTFCFTDPVDPVDPIGYTGASSFPTGETLNYKARSHETLLAALADCIEGPIQATNSTTRSNVEKVGRLQSLVRAQSCKVVASLEISAWSVGHMGDAHTKCHSSVDDRCLPMMRGI</sequence>
<accession>A0AAN6UFL5</accession>
<reference evidence="1" key="1">
    <citation type="journal article" date="2023" name="Mol. Phylogenet. Evol.">
        <title>Genome-scale phylogeny and comparative genomics of the fungal order Sordariales.</title>
        <authorList>
            <person name="Hensen N."/>
            <person name="Bonometti L."/>
            <person name="Westerberg I."/>
            <person name="Brannstrom I.O."/>
            <person name="Guillou S."/>
            <person name="Cros-Aarteil S."/>
            <person name="Calhoun S."/>
            <person name="Haridas S."/>
            <person name="Kuo A."/>
            <person name="Mondo S."/>
            <person name="Pangilinan J."/>
            <person name="Riley R."/>
            <person name="LaButti K."/>
            <person name="Andreopoulos B."/>
            <person name="Lipzen A."/>
            <person name="Chen C."/>
            <person name="Yan M."/>
            <person name="Daum C."/>
            <person name="Ng V."/>
            <person name="Clum A."/>
            <person name="Steindorff A."/>
            <person name="Ohm R.A."/>
            <person name="Martin F."/>
            <person name="Silar P."/>
            <person name="Natvig D.O."/>
            <person name="Lalanne C."/>
            <person name="Gautier V."/>
            <person name="Ament-Velasquez S.L."/>
            <person name="Kruys A."/>
            <person name="Hutchinson M.I."/>
            <person name="Powell A.J."/>
            <person name="Barry K."/>
            <person name="Miller A.N."/>
            <person name="Grigoriev I.V."/>
            <person name="Debuchy R."/>
            <person name="Gladieux P."/>
            <person name="Hiltunen Thoren M."/>
            <person name="Johannesson H."/>
        </authorList>
    </citation>
    <scope>NUCLEOTIDE SEQUENCE</scope>
    <source>
        <strain evidence="1">CBS 123565</strain>
    </source>
</reference>
<dbReference type="AlphaFoldDB" id="A0AAN6UFL5"/>
<evidence type="ECO:0000313" key="1">
    <source>
        <dbReference type="EMBL" id="KAK4131819.1"/>
    </source>
</evidence>
<reference evidence="1" key="2">
    <citation type="submission" date="2023-05" db="EMBL/GenBank/DDBJ databases">
        <authorList>
            <consortium name="Lawrence Berkeley National Laboratory"/>
            <person name="Steindorff A."/>
            <person name="Hensen N."/>
            <person name="Bonometti L."/>
            <person name="Westerberg I."/>
            <person name="Brannstrom I.O."/>
            <person name="Guillou S."/>
            <person name="Cros-Aarteil S."/>
            <person name="Calhoun S."/>
            <person name="Haridas S."/>
            <person name="Kuo A."/>
            <person name="Mondo S."/>
            <person name="Pangilinan J."/>
            <person name="Riley R."/>
            <person name="Labutti K."/>
            <person name="Andreopoulos B."/>
            <person name="Lipzen A."/>
            <person name="Chen C."/>
            <person name="Yanf M."/>
            <person name="Daum C."/>
            <person name="Ng V."/>
            <person name="Clum A."/>
            <person name="Ohm R."/>
            <person name="Martin F."/>
            <person name="Silar P."/>
            <person name="Natvig D."/>
            <person name="Lalanne C."/>
            <person name="Gautier V."/>
            <person name="Ament-Velasquez S.L."/>
            <person name="Kruys A."/>
            <person name="Hutchinson M.I."/>
            <person name="Powell A.J."/>
            <person name="Barry K."/>
            <person name="Miller A.N."/>
            <person name="Grigoriev I.V."/>
            <person name="Debuchy R."/>
            <person name="Gladieux P."/>
            <person name="Thoren M.H."/>
            <person name="Johannesson H."/>
        </authorList>
    </citation>
    <scope>NUCLEOTIDE SEQUENCE</scope>
    <source>
        <strain evidence="1">CBS 123565</strain>
    </source>
</reference>
<comment type="caution">
    <text evidence="1">The sequence shown here is derived from an EMBL/GenBank/DDBJ whole genome shotgun (WGS) entry which is preliminary data.</text>
</comment>
<name>A0AAN6UFL5_9PEZI</name>
<evidence type="ECO:0000313" key="2">
    <source>
        <dbReference type="Proteomes" id="UP001304895"/>
    </source>
</evidence>